<reference evidence="5 6" key="4">
    <citation type="journal article" date="2009" name="Appl. Environ. Microbiol.">
        <title>Comparative genome-wide transcriptional profiling of Azorhizobium caulinodans ORS571 grown under free-living and symbiotic conditions.</title>
        <authorList>
            <person name="Tsukada S."/>
            <person name="Aono T."/>
            <person name="Akiba N."/>
            <person name="Lee KB."/>
            <person name="Liu CT."/>
            <person name="Toyazaki H."/>
            <person name="Oyaizu H."/>
        </authorList>
    </citation>
    <scope>NUCLEOTIDE SEQUENCE [LARGE SCALE GENOMIC DNA]</scope>
    <source>
        <strain evidence="6">ATCC 43989 / DSM 5975 / JCM 20966 / LMG 6465 / NBRC 14845 / NCIMB 13405 / ORS 571</strain>
    </source>
</reference>
<accession>A8HZE4</accession>
<dbReference type="EMBL" id="AP009384">
    <property type="protein sequence ID" value="BAF90571.1"/>
    <property type="molecule type" value="Genomic_DNA"/>
</dbReference>
<dbReference type="SUPFAM" id="SSF160631">
    <property type="entry name" value="SMI1/KNR4-like"/>
    <property type="match status" value="1"/>
</dbReference>
<keyword evidence="1" id="KW-0677">Repeat</keyword>
<dbReference type="InterPro" id="IPR036770">
    <property type="entry name" value="Ankyrin_rpt-contain_sf"/>
</dbReference>
<dbReference type="eggNOG" id="COG4282">
    <property type="taxonomic scope" value="Bacteria"/>
</dbReference>
<dbReference type="KEGG" id="azc:AZC_4573"/>
<dbReference type="Proteomes" id="UP000000270">
    <property type="component" value="Chromosome"/>
</dbReference>
<feature type="domain" description="Knr4/Smi1-like" evidence="4">
    <location>
        <begin position="75"/>
        <end position="222"/>
    </location>
</feature>
<dbReference type="STRING" id="438753.AZC_4573"/>
<reference evidence="5 6" key="6">
    <citation type="journal article" date="2011" name="Appl. Environ. Microbiol.">
        <title>Involvement of the azorhizobial chromosome partition gene (parA) in the onset of bacteroid differentiation during Sesbania rostrata stem nodule development.</title>
        <authorList>
            <person name="Liu CT."/>
            <person name="Lee KB."/>
            <person name="Wang YS."/>
            <person name="Peng MH."/>
            <person name="Lee KT."/>
            <person name="Suzuki S."/>
            <person name="Suzuki T."/>
            <person name="Oyaizu H."/>
        </authorList>
    </citation>
    <scope>NUCLEOTIDE SEQUENCE [LARGE SCALE GENOMIC DNA]</scope>
    <source>
        <strain evidence="6">ATCC 43989 / DSM 5975 / JCM 20966 / LMG 6465 / NBRC 14845 / NCIMB 13405 / ORS 571</strain>
    </source>
</reference>
<dbReference type="PROSITE" id="PS51257">
    <property type="entry name" value="PROKAR_LIPOPROTEIN"/>
    <property type="match status" value="1"/>
</dbReference>
<dbReference type="Gene3D" id="3.40.1580.10">
    <property type="entry name" value="SMI1/KNR4-like"/>
    <property type="match status" value="1"/>
</dbReference>
<feature type="repeat" description="ANK" evidence="3">
    <location>
        <begin position="655"/>
        <end position="688"/>
    </location>
</feature>
<name>A8HZE4_AZOC5</name>
<dbReference type="Gene3D" id="1.25.40.20">
    <property type="entry name" value="Ankyrin repeat-containing domain"/>
    <property type="match status" value="3"/>
</dbReference>
<dbReference type="HOGENOM" id="CLU_389171_0_0_5"/>
<dbReference type="Pfam" id="PF09346">
    <property type="entry name" value="SMI1_KNR4"/>
    <property type="match status" value="1"/>
</dbReference>
<evidence type="ECO:0000313" key="6">
    <source>
        <dbReference type="Proteomes" id="UP000000270"/>
    </source>
</evidence>
<keyword evidence="2 3" id="KW-0040">ANK repeat</keyword>
<dbReference type="PANTHER" id="PTHR24189">
    <property type="entry name" value="MYOTROPHIN"/>
    <property type="match status" value="1"/>
</dbReference>
<dbReference type="SUPFAM" id="SSF48403">
    <property type="entry name" value="Ankyrin repeat"/>
    <property type="match status" value="2"/>
</dbReference>
<proteinExistence type="predicted"/>
<dbReference type="InterPro" id="IPR002110">
    <property type="entry name" value="Ankyrin_rpt"/>
</dbReference>
<feature type="repeat" description="ANK" evidence="3">
    <location>
        <begin position="333"/>
        <end position="365"/>
    </location>
</feature>
<dbReference type="PROSITE" id="PS50088">
    <property type="entry name" value="ANK_REPEAT"/>
    <property type="match status" value="3"/>
</dbReference>
<evidence type="ECO:0000259" key="4">
    <source>
        <dbReference type="Pfam" id="PF09346"/>
    </source>
</evidence>
<evidence type="ECO:0000256" key="1">
    <source>
        <dbReference type="ARBA" id="ARBA00022737"/>
    </source>
</evidence>
<reference evidence="5 6" key="3">
    <citation type="journal article" date="2008" name="BMC Genomics">
        <title>The genome of the versatile nitrogen fixer Azorhizobium caulinodans ORS571.</title>
        <authorList>
            <person name="Lee KB."/>
            <person name="Backer P.D."/>
            <person name="Aono T."/>
            <person name="Liu CT."/>
            <person name="Suzuki S."/>
            <person name="Suzuki T."/>
            <person name="Kaneko T."/>
            <person name="Yamada M."/>
            <person name="Tabata S."/>
            <person name="Kupfer D.M."/>
            <person name="Najar F.Z."/>
            <person name="Wiley G.B."/>
            <person name="Roe B."/>
            <person name="Binnewies T.T."/>
            <person name="Ussery D.W."/>
            <person name="D'Haeze W."/>
            <person name="Herder J.D."/>
            <person name="Gevers D."/>
            <person name="Vereecke D."/>
            <person name="Holsters M."/>
            <person name="Oyaizu H."/>
        </authorList>
    </citation>
    <scope>NUCLEOTIDE SEQUENCE [LARGE SCALE GENOMIC DNA]</scope>
    <source>
        <strain evidence="6">ATCC 43989 / DSM 5975 / JCM 20966 / LMG 6465 / NBRC 14845 / NCIMB 13405 / ORS 571</strain>
    </source>
</reference>
<dbReference type="InterPro" id="IPR037883">
    <property type="entry name" value="Knr4/Smi1-like_sf"/>
</dbReference>
<evidence type="ECO:0000256" key="3">
    <source>
        <dbReference type="PROSITE-ProRule" id="PRU00023"/>
    </source>
</evidence>
<dbReference type="SMART" id="SM00248">
    <property type="entry name" value="ANK"/>
    <property type="match status" value="6"/>
</dbReference>
<dbReference type="InterPro" id="IPR018958">
    <property type="entry name" value="Knr4/Smi1-like_dom"/>
</dbReference>
<reference evidence="5 6" key="1">
    <citation type="journal article" date="2007" name="Appl. Environ. Microbiol.">
        <title>Rhizobial factors required for stem nodule maturation and maintenance in Sesbania rostrata-Azorhizobium caulinodans ORS571 symbiosis.</title>
        <authorList>
            <person name="Suzuki S."/>
            <person name="Aono T."/>
            <person name="Lee KB."/>
            <person name="Suzuki T."/>
            <person name="Liu CT."/>
            <person name="Miwa H."/>
            <person name="Wakao S."/>
            <person name="Iki T."/>
            <person name="Oyaizu H."/>
        </authorList>
    </citation>
    <scope>NUCLEOTIDE SEQUENCE [LARGE SCALE GENOMIC DNA]</scope>
    <source>
        <strain evidence="6">ATCC 43989 / DSM 5975 / JCM 20966 / LMG 6465 / NBRC 14845 / NCIMB 13405 / ORS 571</strain>
    </source>
</reference>
<reference evidence="5 6" key="5">
    <citation type="journal article" date="2010" name="Appl. Environ. Microbiol.">
        <title>phrR-like gene praR of Azorhizobium caulinodans ORS571 is essential for symbiosis with Sesbania rostrata and is involved in expression of reb genes.</title>
        <authorList>
            <person name="Akiba N."/>
            <person name="Aono T."/>
            <person name="Toyazaki H."/>
            <person name="Sato S."/>
            <person name="Oyaizu H."/>
        </authorList>
    </citation>
    <scope>NUCLEOTIDE SEQUENCE [LARGE SCALE GENOMIC DNA]</scope>
    <source>
        <strain evidence="6">ATCC 43989 / DSM 5975 / JCM 20966 / LMG 6465 / NBRC 14845 / NCIMB 13405 / ORS 571</strain>
    </source>
</reference>
<evidence type="ECO:0000256" key="2">
    <source>
        <dbReference type="ARBA" id="ARBA00023043"/>
    </source>
</evidence>
<gene>
    <name evidence="5" type="ordered locus">AZC_4573</name>
</gene>
<dbReference type="eggNOG" id="COG0666">
    <property type="taxonomic scope" value="Bacteria"/>
</dbReference>
<reference evidence="6" key="2">
    <citation type="submission" date="2007-04" db="EMBL/GenBank/DDBJ databases">
        <title>Complete genome sequence of the nitrogen-fixing bacterium Azorhizobium caulinodans ORS571.</title>
        <authorList>
            <person name="Lee K.B."/>
            <person name="Backer P.D."/>
            <person name="Aono T."/>
            <person name="Liu C.T."/>
            <person name="Suzuki S."/>
            <person name="Suzuki T."/>
            <person name="Kaneko T."/>
            <person name="Yamada M."/>
            <person name="Tabata S."/>
            <person name="Kupfer D.M."/>
            <person name="Najar F.Z."/>
            <person name="Wiley G.B."/>
            <person name="Roe B."/>
            <person name="Binnewies T."/>
            <person name="Ussery D."/>
            <person name="Vereecke D."/>
            <person name="Gevers D."/>
            <person name="Holsters M."/>
            <person name="Oyaizu H."/>
        </authorList>
    </citation>
    <scope>NUCLEOTIDE SEQUENCE [LARGE SCALE GENOMIC DNA]</scope>
    <source>
        <strain evidence="6">ATCC 43989 / DSM 5975 / JCM 20966 / LMG 6465 / NBRC 14845 / NCIMB 13405 / ORS 571</strain>
    </source>
</reference>
<dbReference type="InterPro" id="IPR050745">
    <property type="entry name" value="Multifunctional_regulatory"/>
</dbReference>
<organism evidence="5 6">
    <name type="scientific">Azorhizobium caulinodans (strain ATCC 43989 / DSM 5975 / JCM 20966 / LMG 6465 / NBRC 14845 / NCIMB 13405 / ORS 571)</name>
    <dbReference type="NCBI Taxonomy" id="438753"/>
    <lineage>
        <taxon>Bacteria</taxon>
        <taxon>Pseudomonadati</taxon>
        <taxon>Pseudomonadota</taxon>
        <taxon>Alphaproteobacteria</taxon>
        <taxon>Hyphomicrobiales</taxon>
        <taxon>Xanthobacteraceae</taxon>
        <taxon>Azorhizobium</taxon>
    </lineage>
</organism>
<feature type="repeat" description="ANK" evidence="3">
    <location>
        <begin position="548"/>
        <end position="583"/>
    </location>
</feature>
<sequence length="709" mass="78488">MDIGIARPTPATGAMDRRTLLCGAGAVLALSLAACTEKREMTDALWQQWQADWRRMEEIARRRGWDVTPVVIGPPAREGEVRMLEQRHGLKMPPQLREVLTRYSGRVGFGWYIPIHLQPLERENLPTMSANRMALWDLDHIANSAIPNFLNWKRDLASVDLSEAPNRPEMWEHQFPFYDLVNGDMLTIDMSKPEGPHPVRYFSHELEMLHGLALAPDFLTFVTQMSKIGFAGTEWASFMPFGTLDEAAGTYYLRADGAGAKRWLAYLEKDPAKVDPDEPPPAIVAKTPAEEALLTAARAGSIEGVRLALKAGARPDVVPDPAWMMETVGWDQEFATALTYAVRANNLPLAEVLLEGGATLDTRRLLLGDAVQVSSLETIRWLVTKGVRVNGWKQDRHWPLHLLVTRRSEVSAPSRAALEARLRAESRRARGSRDDELPEMKAWEEQHLRERVALWLDRATYLAMLDTLLKAGATPDARWDNGITMLMWADADDGEVLIKAGADVNARDIHGSTTLHRARTAAKIRMLVAHGADIDALEQPAAEEDGGYNSTPLQTALLLARLGGLELVETLLELGADPKKRDSAGRSALCYCTLADTFRLMIARGLDPHERIPGGGTLLHNLLRITSVRANWPEEVASLDFLLGLGLPINGVDNDGRTLLHVAAEQVQTPADISLLLERGADKTVRDKTGKRPVDLVPKSLKDIRALLA</sequence>
<protein>
    <submittedName>
        <fullName evidence="5">Hypothetical ANK-repeat protein</fullName>
    </submittedName>
</protein>
<dbReference type="PROSITE" id="PS50297">
    <property type="entry name" value="ANK_REP_REGION"/>
    <property type="match status" value="1"/>
</dbReference>
<evidence type="ECO:0000313" key="5">
    <source>
        <dbReference type="EMBL" id="BAF90571.1"/>
    </source>
</evidence>
<dbReference type="AlphaFoldDB" id="A8HZE4"/>
<keyword evidence="6" id="KW-1185">Reference proteome</keyword>